<evidence type="ECO:0000256" key="5">
    <source>
        <dbReference type="ARBA" id="ARBA00022927"/>
    </source>
</evidence>
<evidence type="ECO:0000256" key="10">
    <source>
        <dbReference type="SAM" id="MobiDB-lite"/>
    </source>
</evidence>
<accession>A0ABU3IBE0</accession>
<dbReference type="InterPro" id="IPR022813">
    <property type="entry name" value="SecD/SecF_arch_bac"/>
</dbReference>
<feature type="transmembrane region" description="Helical" evidence="9">
    <location>
        <begin position="192"/>
        <end position="209"/>
    </location>
</feature>
<dbReference type="InterPro" id="IPR005665">
    <property type="entry name" value="SecF_bac"/>
</dbReference>
<feature type="transmembrane region" description="Helical" evidence="9">
    <location>
        <begin position="27"/>
        <end position="47"/>
    </location>
</feature>
<keyword evidence="8 9" id="KW-0472">Membrane</keyword>
<dbReference type="InterPro" id="IPR022646">
    <property type="entry name" value="SecD/SecF_CS"/>
</dbReference>
<feature type="transmembrane region" description="Helical" evidence="9">
    <location>
        <begin position="142"/>
        <end position="161"/>
    </location>
</feature>
<feature type="transmembrane region" description="Helical" evidence="9">
    <location>
        <begin position="168"/>
        <end position="186"/>
    </location>
</feature>
<sequence length="373" mass="40119">MMSLASFGNALYSGDKSFGFIPNRRRWITIGLTIVVIAIALLGLRGLNPSIEFAGGSQFTLTGVADTNQAKADEIMRAHGYREGVKISKLGSGNLRVQASQMDTEESTEISKELAKAYGVDEANADATNIGPTWGHDVTMKALQSLVIFLVLVGILMAGYFRSFAMSVSALFALMHDLFVVTGFFALTQVEVSPATVIGFLTILAYSLYDTVVVFDRVRELTANLSAQRRYTYGELVNLAVNQTLVRSINTSVVAILPVGAILFLGSVLLGAGTLMDISLAIFVGTISGALSSIFIAPSMLVVLRNRNKDIAKHTEAVQHQRQADRGTGDGKGTSQTRGEGDNAPEEVVAHPVRAGRHLGQSAQPKRKKRKKK</sequence>
<dbReference type="Gene3D" id="1.20.1640.10">
    <property type="entry name" value="Multidrug efflux transporter AcrB transmembrane domain"/>
    <property type="match status" value="1"/>
</dbReference>
<dbReference type="Proteomes" id="UP001247542">
    <property type="component" value="Unassembled WGS sequence"/>
</dbReference>
<evidence type="ECO:0000259" key="11">
    <source>
        <dbReference type="Pfam" id="PF02355"/>
    </source>
</evidence>
<comment type="subunit">
    <text evidence="9">Forms a complex with SecD. Part of the essential Sec protein translocation apparatus which comprises SecA, SecYEG and auxiliary proteins SecDF. Other proteins may also be involved.</text>
</comment>
<dbReference type="EMBL" id="JASXSX010000001">
    <property type="protein sequence ID" value="MDT3767697.1"/>
    <property type="molecule type" value="Genomic_DNA"/>
</dbReference>
<evidence type="ECO:0000313" key="12">
    <source>
        <dbReference type="EMBL" id="MDT3767697.1"/>
    </source>
</evidence>
<gene>
    <name evidence="9 12" type="primary">secF</name>
    <name evidence="12" type="ORF">QS713_06420</name>
</gene>
<feature type="compositionally biased region" description="Basic and acidic residues" evidence="10">
    <location>
        <begin position="315"/>
        <end position="329"/>
    </location>
</feature>
<feature type="transmembrane region" description="Helical" evidence="9">
    <location>
        <begin position="278"/>
        <end position="304"/>
    </location>
</feature>
<keyword evidence="7 9" id="KW-0811">Translocation</keyword>
<proteinExistence type="inferred from homology"/>
<dbReference type="Pfam" id="PF07549">
    <property type="entry name" value="Sec_GG"/>
    <property type="match status" value="1"/>
</dbReference>
<evidence type="ECO:0000256" key="9">
    <source>
        <dbReference type="HAMAP-Rule" id="MF_01464"/>
    </source>
</evidence>
<dbReference type="InterPro" id="IPR022645">
    <property type="entry name" value="SecD/SecF_bac"/>
</dbReference>
<dbReference type="Pfam" id="PF02355">
    <property type="entry name" value="SecD_SecF_C"/>
    <property type="match status" value="1"/>
</dbReference>
<dbReference type="HAMAP" id="MF_01464_B">
    <property type="entry name" value="SecF_B"/>
    <property type="match status" value="1"/>
</dbReference>
<organism evidence="12 13">
    <name type="scientific">Gleimia hominis</name>
    <dbReference type="NCBI Taxonomy" id="595468"/>
    <lineage>
        <taxon>Bacteria</taxon>
        <taxon>Bacillati</taxon>
        <taxon>Actinomycetota</taxon>
        <taxon>Actinomycetes</taxon>
        <taxon>Actinomycetales</taxon>
        <taxon>Actinomycetaceae</taxon>
        <taxon>Gleimia</taxon>
    </lineage>
</organism>
<evidence type="ECO:0000256" key="6">
    <source>
        <dbReference type="ARBA" id="ARBA00022989"/>
    </source>
</evidence>
<keyword evidence="13" id="KW-1185">Reference proteome</keyword>
<evidence type="ECO:0000313" key="13">
    <source>
        <dbReference type="Proteomes" id="UP001247542"/>
    </source>
</evidence>
<reference evidence="12 13" key="1">
    <citation type="submission" date="2023-06" db="EMBL/GenBank/DDBJ databases">
        <title>Draft genome sequence of Gleimia hominis type strain CCUG 57540T.</title>
        <authorList>
            <person name="Salva-Serra F."/>
            <person name="Cardew S."/>
            <person name="Jensie Markopoulos S."/>
            <person name="Ohlen M."/>
            <person name="Inganas E."/>
            <person name="Svensson-Stadler L."/>
            <person name="Moore E.R.B."/>
        </authorList>
    </citation>
    <scope>NUCLEOTIDE SEQUENCE [LARGE SCALE GENOMIC DNA]</scope>
    <source>
        <strain evidence="12 13">CCUG 57540</strain>
    </source>
</reference>
<dbReference type="PRINTS" id="PR01755">
    <property type="entry name" value="SECFTRNLCASE"/>
</dbReference>
<dbReference type="RefSeq" id="WP_313273492.1">
    <property type="nucleotide sequence ID" value="NZ_JASXSX010000001.1"/>
</dbReference>
<comment type="similarity">
    <text evidence="9">Belongs to the SecD/SecF family. SecF subfamily.</text>
</comment>
<dbReference type="PANTHER" id="PTHR30081">
    <property type="entry name" value="PROTEIN-EXPORT MEMBRANE PROTEIN SEC"/>
    <property type="match status" value="1"/>
</dbReference>
<evidence type="ECO:0000256" key="8">
    <source>
        <dbReference type="ARBA" id="ARBA00023136"/>
    </source>
</evidence>
<feature type="transmembrane region" description="Helical" evidence="9">
    <location>
        <begin position="253"/>
        <end position="272"/>
    </location>
</feature>
<comment type="function">
    <text evidence="9">Part of the Sec protein translocase complex. Interacts with the SecYEG preprotein conducting channel. SecDF uses the proton motive force (PMF) to complete protein translocation after the ATP-dependent function of SecA.</text>
</comment>
<dbReference type="NCBIfam" id="TIGR00966">
    <property type="entry name" value="transloc_SecF"/>
    <property type="match status" value="1"/>
</dbReference>
<evidence type="ECO:0000256" key="4">
    <source>
        <dbReference type="ARBA" id="ARBA00022692"/>
    </source>
</evidence>
<dbReference type="InterPro" id="IPR048634">
    <property type="entry name" value="SecD_SecF_C"/>
</dbReference>
<keyword evidence="4 9" id="KW-0812">Transmembrane</keyword>
<comment type="caution">
    <text evidence="12">The sequence shown here is derived from an EMBL/GenBank/DDBJ whole genome shotgun (WGS) entry which is preliminary data.</text>
</comment>
<keyword evidence="2 9" id="KW-0813">Transport</keyword>
<keyword evidence="6 9" id="KW-1133">Transmembrane helix</keyword>
<keyword evidence="3 9" id="KW-1003">Cell membrane</keyword>
<feature type="domain" description="Protein export membrane protein SecD/SecF C-terminal" evidence="11">
    <location>
        <begin position="112"/>
        <end position="306"/>
    </location>
</feature>
<evidence type="ECO:0000256" key="7">
    <source>
        <dbReference type="ARBA" id="ARBA00023010"/>
    </source>
</evidence>
<evidence type="ECO:0000256" key="2">
    <source>
        <dbReference type="ARBA" id="ARBA00022448"/>
    </source>
</evidence>
<dbReference type="SUPFAM" id="SSF82866">
    <property type="entry name" value="Multidrug efflux transporter AcrB transmembrane domain"/>
    <property type="match status" value="1"/>
</dbReference>
<keyword evidence="5 9" id="KW-0653">Protein transport</keyword>
<evidence type="ECO:0000256" key="1">
    <source>
        <dbReference type="ARBA" id="ARBA00004651"/>
    </source>
</evidence>
<feature type="region of interest" description="Disordered" evidence="10">
    <location>
        <begin position="315"/>
        <end position="373"/>
    </location>
</feature>
<comment type="subcellular location">
    <subcellularLocation>
        <location evidence="1 9">Cell membrane</location>
        <topology evidence="1 9">Multi-pass membrane protein</topology>
    </subcellularLocation>
</comment>
<dbReference type="PANTHER" id="PTHR30081:SF8">
    <property type="entry name" value="PROTEIN TRANSLOCASE SUBUNIT SECF"/>
    <property type="match status" value="1"/>
</dbReference>
<protein>
    <recommendedName>
        <fullName evidence="9">Protein-export membrane protein SecF</fullName>
    </recommendedName>
</protein>
<evidence type="ECO:0000256" key="3">
    <source>
        <dbReference type="ARBA" id="ARBA00022475"/>
    </source>
</evidence>
<name>A0ABU3IBE0_9ACTO</name>